<name>K2GY16_9BACT</name>
<reference evidence="1" key="1">
    <citation type="journal article" date="2012" name="Science">
        <title>Fermentation, hydrogen, and sulfur metabolism in multiple uncultivated bacterial phyla.</title>
        <authorList>
            <person name="Wrighton K.C."/>
            <person name="Thomas B.C."/>
            <person name="Sharon I."/>
            <person name="Miller C.S."/>
            <person name="Castelle C.J."/>
            <person name="VerBerkmoes N.C."/>
            <person name="Wilkins M.J."/>
            <person name="Hettich R.L."/>
            <person name="Lipton M.S."/>
            <person name="Williams K.H."/>
            <person name="Long P.E."/>
            <person name="Banfield J.F."/>
        </authorList>
    </citation>
    <scope>NUCLEOTIDE SEQUENCE [LARGE SCALE GENOMIC DNA]</scope>
</reference>
<evidence type="ECO:0000313" key="1">
    <source>
        <dbReference type="EMBL" id="EKE28370.1"/>
    </source>
</evidence>
<dbReference type="AlphaFoldDB" id="K2GY16"/>
<sequence length="47" mass="5832">MLNKDKFRWKYNTNSRRLAGFDYSANWYYFVTICSKIRWDVSVKMLD</sequence>
<organism evidence="1">
    <name type="scientific">uncultured bacterium</name>
    <name type="common">gcode 4</name>
    <dbReference type="NCBI Taxonomy" id="1234023"/>
    <lineage>
        <taxon>Bacteria</taxon>
        <taxon>environmental samples</taxon>
    </lineage>
</organism>
<accession>K2GY16</accession>
<dbReference type="EMBL" id="AMFJ01000341">
    <property type="protein sequence ID" value="EKE28370.1"/>
    <property type="molecule type" value="Genomic_DNA"/>
</dbReference>
<gene>
    <name evidence="1" type="ORF">ACD_3C00067G0004</name>
</gene>
<protein>
    <submittedName>
        <fullName evidence="1">Uncharacterized protein</fullName>
    </submittedName>
</protein>
<comment type="caution">
    <text evidence="1">The sequence shown here is derived from an EMBL/GenBank/DDBJ whole genome shotgun (WGS) entry which is preliminary data.</text>
</comment>
<proteinExistence type="predicted"/>